<sequence>MKRPLTVTLTTLALLGGVADAARRSGGSFGGSRSTSRSSTYSAPRVTVPRNTAPRPTTPIPSRSTSTAQRSAALPSAASVRSSPANRAAAAAVTPSQVSAWRSARLPAGVPRTALTYSATRSSAYPHQLQNGRYYPYPQSYYRSKGIGSNLFRFAVLYLAVDAIADAVSPDVVQTVSPTTTGTGNLSDVPADTGSSVTAPAGPNVWGYAGVGLLAAGSAWFMFGRKRNTRRR</sequence>
<feature type="compositionally biased region" description="Low complexity" evidence="1">
    <location>
        <begin position="52"/>
        <end position="81"/>
    </location>
</feature>
<keyword evidence="2" id="KW-0472">Membrane</keyword>
<organism evidence="3 4">
    <name type="scientific">Deinococcus rufus</name>
    <dbReference type="NCBI Taxonomy" id="2136097"/>
    <lineage>
        <taxon>Bacteria</taxon>
        <taxon>Thermotogati</taxon>
        <taxon>Deinococcota</taxon>
        <taxon>Deinococci</taxon>
        <taxon>Deinococcales</taxon>
        <taxon>Deinococcaceae</taxon>
        <taxon>Deinococcus</taxon>
    </lineage>
</organism>
<accession>A0ABV7ZDF1</accession>
<evidence type="ECO:0008006" key="5">
    <source>
        <dbReference type="Google" id="ProtNLM"/>
    </source>
</evidence>
<dbReference type="EMBL" id="JBHRZG010000024">
    <property type="protein sequence ID" value="MFC3835422.1"/>
    <property type="molecule type" value="Genomic_DNA"/>
</dbReference>
<evidence type="ECO:0000313" key="3">
    <source>
        <dbReference type="EMBL" id="MFC3835422.1"/>
    </source>
</evidence>
<dbReference type="RefSeq" id="WP_322474578.1">
    <property type="nucleotide sequence ID" value="NZ_JBHRZG010000024.1"/>
</dbReference>
<evidence type="ECO:0000256" key="1">
    <source>
        <dbReference type="SAM" id="MobiDB-lite"/>
    </source>
</evidence>
<feature type="transmembrane region" description="Helical" evidence="2">
    <location>
        <begin position="205"/>
        <end position="223"/>
    </location>
</feature>
<keyword evidence="2" id="KW-0812">Transmembrane</keyword>
<comment type="caution">
    <text evidence="3">The sequence shown here is derived from an EMBL/GenBank/DDBJ whole genome shotgun (WGS) entry which is preliminary data.</text>
</comment>
<reference evidence="4" key="1">
    <citation type="journal article" date="2019" name="Int. J. Syst. Evol. Microbiol.">
        <title>The Global Catalogue of Microorganisms (GCM) 10K type strain sequencing project: providing services to taxonomists for standard genome sequencing and annotation.</title>
        <authorList>
            <consortium name="The Broad Institute Genomics Platform"/>
            <consortium name="The Broad Institute Genome Sequencing Center for Infectious Disease"/>
            <person name="Wu L."/>
            <person name="Ma J."/>
        </authorList>
    </citation>
    <scope>NUCLEOTIDE SEQUENCE [LARGE SCALE GENOMIC DNA]</scope>
    <source>
        <strain evidence="4">CCTCC AB 2017081</strain>
    </source>
</reference>
<evidence type="ECO:0000313" key="4">
    <source>
        <dbReference type="Proteomes" id="UP001595803"/>
    </source>
</evidence>
<feature type="region of interest" description="Disordered" evidence="1">
    <location>
        <begin position="22"/>
        <end position="81"/>
    </location>
</feature>
<evidence type="ECO:0000256" key="2">
    <source>
        <dbReference type="SAM" id="Phobius"/>
    </source>
</evidence>
<feature type="compositionally biased region" description="Low complexity" evidence="1">
    <location>
        <begin position="31"/>
        <end position="42"/>
    </location>
</feature>
<keyword evidence="2" id="KW-1133">Transmembrane helix</keyword>
<name>A0ABV7ZDF1_9DEIO</name>
<gene>
    <name evidence="3" type="ORF">ACFOSB_21380</name>
</gene>
<protein>
    <recommendedName>
        <fullName evidence="5">LPXTG cell wall anchor domain-containing protein</fullName>
    </recommendedName>
</protein>
<dbReference type="Proteomes" id="UP001595803">
    <property type="component" value="Unassembled WGS sequence"/>
</dbReference>
<keyword evidence="4" id="KW-1185">Reference proteome</keyword>
<proteinExistence type="predicted"/>